<proteinExistence type="predicted"/>
<dbReference type="SMART" id="SM00860">
    <property type="entry name" value="SMI1_KNR4"/>
    <property type="match status" value="1"/>
</dbReference>
<comment type="caution">
    <text evidence="2">The sequence shown here is derived from an EMBL/GenBank/DDBJ whole genome shotgun (WGS) entry which is preliminary data.</text>
</comment>
<dbReference type="AlphaFoldDB" id="I0W5L8"/>
<dbReference type="InterPro" id="IPR037883">
    <property type="entry name" value="Knr4/Smi1-like_sf"/>
</dbReference>
<dbReference type="SUPFAM" id="SSF160631">
    <property type="entry name" value="SMI1/KNR4-like"/>
    <property type="match status" value="1"/>
</dbReference>
<evidence type="ECO:0000313" key="3">
    <source>
        <dbReference type="Proteomes" id="UP000005938"/>
    </source>
</evidence>
<dbReference type="OrthoDB" id="893746at2"/>
<evidence type="ECO:0000313" key="2">
    <source>
        <dbReference type="EMBL" id="EID71684.1"/>
    </source>
</evidence>
<evidence type="ECO:0000259" key="1">
    <source>
        <dbReference type="SMART" id="SM00860"/>
    </source>
</evidence>
<name>I0W5L8_9FLAO</name>
<sequence length="201" mass="23295">MGISVLLNRLEEAIEKCNDIDFREDFKIERFAPVPVEAILEVENRLGISLPKSYVNFVTNHGIFHIGSFKLWPVNHLNSGLNELASEVGVKLSEVGVEKCSEEVSGLLGITKQEAMSFNSFVFFATYYHEDHFAFDLRTRNKYTQESQCKLINFHDIVTIAQEPFHTCESDTFEQYIVSFIIKQLRLNYPKFYRSFSFEDL</sequence>
<protein>
    <recommendedName>
        <fullName evidence="1">Knr4/Smi1-like domain-containing protein</fullName>
    </recommendedName>
</protein>
<feature type="domain" description="Knr4/Smi1-like" evidence="1">
    <location>
        <begin position="33"/>
        <end position="179"/>
    </location>
</feature>
<dbReference type="InterPro" id="IPR018958">
    <property type="entry name" value="Knr4/Smi1-like_dom"/>
</dbReference>
<accession>I0W5L8</accession>
<dbReference type="Proteomes" id="UP000005938">
    <property type="component" value="Unassembled WGS sequence"/>
</dbReference>
<dbReference type="Pfam" id="PF09346">
    <property type="entry name" value="SMI1_KNR4"/>
    <property type="match status" value="1"/>
</dbReference>
<dbReference type="RefSeq" id="WP_008241520.1">
    <property type="nucleotide sequence ID" value="NZ_AJJU01000040.1"/>
</dbReference>
<organism evidence="2 3">
    <name type="scientific">Imtechella halotolerans K1</name>
    <dbReference type="NCBI Taxonomy" id="946077"/>
    <lineage>
        <taxon>Bacteria</taxon>
        <taxon>Pseudomonadati</taxon>
        <taxon>Bacteroidota</taxon>
        <taxon>Flavobacteriia</taxon>
        <taxon>Flavobacteriales</taxon>
        <taxon>Flavobacteriaceae</taxon>
        <taxon>Imtechella</taxon>
    </lineage>
</organism>
<keyword evidence="3" id="KW-1185">Reference proteome</keyword>
<gene>
    <name evidence="2" type="ORF">W5A_13315</name>
</gene>
<dbReference type="EMBL" id="AJJU01000040">
    <property type="protein sequence ID" value="EID71684.1"/>
    <property type="molecule type" value="Genomic_DNA"/>
</dbReference>
<reference evidence="2 3" key="1">
    <citation type="journal article" date="2012" name="J. Bacteriol.">
        <title>Genome Sequence of the Halotolerant Bacterium Imtechella halotolerans K1T.</title>
        <authorList>
            <person name="Kumar S."/>
            <person name="Vikram S."/>
            <person name="Subramanian S."/>
            <person name="Raghava G.P."/>
            <person name="Pinnaka A.K."/>
        </authorList>
    </citation>
    <scope>NUCLEOTIDE SEQUENCE [LARGE SCALE GENOMIC DNA]</scope>
    <source>
        <strain evidence="2 3">K1</strain>
    </source>
</reference>
<dbReference type="Gene3D" id="3.40.1580.10">
    <property type="entry name" value="SMI1/KNR4-like"/>
    <property type="match status" value="1"/>
</dbReference>